<reference evidence="1 2" key="1">
    <citation type="submission" date="2014-04" db="EMBL/GenBank/DDBJ databases">
        <title>Evolutionary Origins and Diversification of the Mycorrhizal Mutualists.</title>
        <authorList>
            <consortium name="DOE Joint Genome Institute"/>
            <consortium name="Mycorrhizal Genomics Consortium"/>
            <person name="Kohler A."/>
            <person name="Kuo A."/>
            <person name="Nagy L.G."/>
            <person name="Floudas D."/>
            <person name="Copeland A."/>
            <person name="Barry K.W."/>
            <person name="Cichocki N."/>
            <person name="Veneault-Fourrey C."/>
            <person name="LaButti K."/>
            <person name="Lindquist E.A."/>
            <person name="Lipzen A."/>
            <person name="Lundell T."/>
            <person name="Morin E."/>
            <person name="Murat C."/>
            <person name="Riley R."/>
            <person name="Ohm R."/>
            <person name="Sun H."/>
            <person name="Tunlid A."/>
            <person name="Henrissat B."/>
            <person name="Grigoriev I.V."/>
            <person name="Hibbett D.S."/>
            <person name="Martin F."/>
        </authorList>
    </citation>
    <scope>NUCLEOTIDE SEQUENCE [LARGE SCALE GENOMIC DNA]</scope>
    <source>
        <strain evidence="1 2">Koide BX008</strain>
    </source>
</reference>
<dbReference type="EMBL" id="KN818272">
    <property type="protein sequence ID" value="KIL62323.1"/>
    <property type="molecule type" value="Genomic_DNA"/>
</dbReference>
<dbReference type="InParanoid" id="A0A0C2X0V3"/>
<accession>A0A0C2X0V3</accession>
<protein>
    <submittedName>
        <fullName evidence="1">Uncharacterized protein</fullName>
    </submittedName>
</protein>
<dbReference type="HOGENOM" id="CLU_2412780_0_0_1"/>
<dbReference type="OrthoDB" id="411857at2759"/>
<keyword evidence="2" id="KW-1185">Reference proteome</keyword>
<dbReference type="Proteomes" id="UP000054549">
    <property type="component" value="Unassembled WGS sequence"/>
</dbReference>
<proteinExistence type="predicted"/>
<name>A0A0C2X0V3_AMAMK</name>
<evidence type="ECO:0000313" key="2">
    <source>
        <dbReference type="Proteomes" id="UP000054549"/>
    </source>
</evidence>
<dbReference type="AlphaFoldDB" id="A0A0C2X0V3"/>
<dbReference type="STRING" id="946122.A0A0C2X0V3"/>
<sequence>MWMGDVQSEETLCGDGGGDELQAACSTVMQLYTTMKSNRERVLLYYYEKTKQTGATPTAQTYKLVIDAYGALEAVIKSSEQVFLSYLCPYTR</sequence>
<gene>
    <name evidence="1" type="ORF">M378DRAFT_165867</name>
</gene>
<evidence type="ECO:0000313" key="1">
    <source>
        <dbReference type="EMBL" id="KIL62323.1"/>
    </source>
</evidence>
<organism evidence="1 2">
    <name type="scientific">Amanita muscaria (strain Koide BX008)</name>
    <dbReference type="NCBI Taxonomy" id="946122"/>
    <lineage>
        <taxon>Eukaryota</taxon>
        <taxon>Fungi</taxon>
        <taxon>Dikarya</taxon>
        <taxon>Basidiomycota</taxon>
        <taxon>Agaricomycotina</taxon>
        <taxon>Agaricomycetes</taxon>
        <taxon>Agaricomycetidae</taxon>
        <taxon>Agaricales</taxon>
        <taxon>Pluteineae</taxon>
        <taxon>Amanitaceae</taxon>
        <taxon>Amanita</taxon>
    </lineage>
</organism>